<dbReference type="InterPro" id="IPR050503">
    <property type="entry name" value="cAMP-dep_PK_reg_su-like"/>
</dbReference>
<reference evidence="2 3" key="1">
    <citation type="submission" date="2016-11" db="EMBL/GenBank/DDBJ databases">
        <title>Mixed transmission modes and dynamic genome evolution in an obligate animal-bacterial symbiosis.</title>
        <authorList>
            <person name="Russell S.L."/>
            <person name="Corbett-Detig R.B."/>
            <person name="Cavanaugh C.M."/>
        </authorList>
    </citation>
    <scope>NUCLEOTIDE SEQUENCE [LARGE SCALE GENOMIC DNA]</scope>
    <source>
        <strain evidence="2">Sveles-Q1</strain>
    </source>
</reference>
<dbReference type="InterPro" id="IPR018490">
    <property type="entry name" value="cNMP-bd_dom_sf"/>
</dbReference>
<keyword evidence="3" id="KW-1185">Reference proteome</keyword>
<name>A0A1T2L0Y6_9GAMM</name>
<dbReference type="Gene3D" id="2.60.120.10">
    <property type="entry name" value="Jelly Rolls"/>
    <property type="match status" value="1"/>
</dbReference>
<dbReference type="RefSeq" id="WP_078484762.1">
    <property type="nucleotide sequence ID" value="NZ_MPRL01000074.1"/>
</dbReference>
<dbReference type="Pfam" id="PF00027">
    <property type="entry name" value="cNMP_binding"/>
    <property type="match status" value="1"/>
</dbReference>
<feature type="domain" description="Cyclic nucleotide-binding" evidence="1">
    <location>
        <begin position="10"/>
        <end position="121"/>
    </location>
</feature>
<gene>
    <name evidence="2" type="ORF">BOW53_14275</name>
</gene>
<dbReference type="PANTHER" id="PTHR11635">
    <property type="entry name" value="CAMP-DEPENDENT PROTEIN KINASE REGULATORY CHAIN"/>
    <property type="match status" value="1"/>
</dbReference>
<dbReference type="CDD" id="cd00038">
    <property type="entry name" value="CAP_ED"/>
    <property type="match status" value="1"/>
</dbReference>
<dbReference type="SMART" id="SM00100">
    <property type="entry name" value="cNMP"/>
    <property type="match status" value="1"/>
</dbReference>
<dbReference type="OrthoDB" id="5241243at2"/>
<dbReference type="GO" id="GO:0005952">
    <property type="term" value="C:cAMP-dependent protein kinase complex"/>
    <property type="evidence" value="ECO:0007669"/>
    <property type="project" value="InterPro"/>
</dbReference>
<dbReference type="SUPFAM" id="SSF51206">
    <property type="entry name" value="cAMP-binding domain-like"/>
    <property type="match status" value="1"/>
</dbReference>
<dbReference type="PANTHER" id="PTHR11635:SF152">
    <property type="entry name" value="CAMP-DEPENDENT PROTEIN KINASE TYPE I REGULATORY SUBUNIT-RELATED"/>
    <property type="match status" value="1"/>
</dbReference>
<dbReference type="InterPro" id="IPR014710">
    <property type="entry name" value="RmlC-like_jellyroll"/>
</dbReference>
<evidence type="ECO:0000313" key="2">
    <source>
        <dbReference type="EMBL" id="OOZ38759.1"/>
    </source>
</evidence>
<proteinExistence type="predicted"/>
<dbReference type="InterPro" id="IPR000595">
    <property type="entry name" value="cNMP-bd_dom"/>
</dbReference>
<evidence type="ECO:0000259" key="1">
    <source>
        <dbReference type="PROSITE" id="PS50042"/>
    </source>
</evidence>
<protein>
    <recommendedName>
        <fullName evidence="1">Cyclic nucleotide-binding domain-containing protein</fullName>
    </recommendedName>
</protein>
<comment type="caution">
    <text evidence="2">The sequence shown here is derived from an EMBL/GenBank/DDBJ whole genome shotgun (WGS) entry which is preliminary data.</text>
</comment>
<dbReference type="PROSITE" id="PS50042">
    <property type="entry name" value="CNMP_BINDING_3"/>
    <property type="match status" value="1"/>
</dbReference>
<accession>A0A1T2L0Y6</accession>
<dbReference type="AlphaFoldDB" id="A0A1T2L0Y6"/>
<evidence type="ECO:0000313" key="3">
    <source>
        <dbReference type="Proteomes" id="UP000191110"/>
    </source>
</evidence>
<sequence length="153" mass="17023">MFEELEHSSCFQDLSADQIASIMPCCSIVALNDGEFLICEGEHIDRDFYLLLSGTVEIVSNDTNMISGEVVLSKEDKDLYGELALLTGCKRTASVRCRGDVDAIRINGEALMNILTKDAEIGFKVLHRIALILAQRLEQSDSLIKQLLWNTNI</sequence>
<organism evidence="2 3">
    <name type="scientific">Solemya pervernicosa gill symbiont</name>
    <dbReference type="NCBI Taxonomy" id="642797"/>
    <lineage>
        <taxon>Bacteria</taxon>
        <taxon>Pseudomonadati</taxon>
        <taxon>Pseudomonadota</taxon>
        <taxon>Gammaproteobacteria</taxon>
        <taxon>sulfur-oxidizing symbionts</taxon>
    </lineage>
</organism>
<dbReference type="Proteomes" id="UP000191110">
    <property type="component" value="Unassembled WGS sequence"/>
</dbReference>
<dbReference type="EMBL" id="MPRL01000074">
    <property type="protein sequence ID" value="OOZ38759.1"/>
    <property type="molecule type" value="Genomic_DNA"/>
</dbReference>
<dbReference type="GO" id="GO:0005829">
    <property type="term" value="C:cytosol"/>
    <property type="evidence" value="ECO:0007669"/>
    <property type="project" value="TreeGrafter"/>
</dbReference>